<evidence type="ECO:0000313" key="4">
    <source>
        <dbReference type="Proteomes" id="UP000069001"/>
    </source>
</evidence>
<comment type="caution">
    <text evidence="3">The sequence shown here is derived from an EMBL/GenBank/DDBJ whole genome shotgun (WGS) entry which is preliminary data.</text>
</comment>
<feature type="domain" description="HTH cro/C1-type" evidence="2">
    <location>
        <begin position="3"/>
        <end position="57"/>
    </location>
</feature>
<evidence type="ECO:0000259" key="2">
    <source>
        <dbReference type="SMART" id="SM00530"/>
    </source>
</evidence>
<dbReference type="RefSeq" id="WP_059732481.1">
    <property type="nucleotide sequence ID" value="NZ_LOYH01000094.1"/>
</dbReference>
<dbReference type="Gene3D" id="1.10.260.40">
    <property type="entry name" value="lambda repressor-like DNA-binding domains"/>
    <property type="match status" value="1"/>
</dbReference>
<evidence type="ECO:0000313" key="3">
    <source>
        <dbReference type="EMBL" id="KVK74283.1"/>
    </source>
</evidence>
<dbReference type="InterPro" id="IPR001387">
    <property type="entry name" value="Cro/C1-type_HTH"/>
</dbReference>
<dbReference type="Gene3D" id="1.10.10.2910">
    <property type="match status" value="1"/>
</dbReference>
<proteinExistence type="inferred from homology"/>
<dbReference type="Pfam" id="PF06114">
    <property type="entry name" value="Peptidase_M78"/>
    <property type="match status" value="1"/>
</dbReference>
<accession>A0A118KDK7</accession>
<dbReference type="SUPFAM" id="SSF47413">
    <property type="entry name" value="lambda repressor-like DNA-binding domains"/>
    <property type="match status" value="1"/>
</dbReference>
<dbReference type="PANTHER" id="PTHR43236">
    <property type="entry name" value="ANTITOXIN HIGA1"/>
    <property type="match status" value="1"/>
</dbReference>
<dbReference type="AlphaFoldDB" id="A0A118KDK7"/>
<dbReference type="InterPro" id="IPR010359">
    <property type="entry name" value="IrrE_HExxH"/>
</dbReference>
<dbReference type="InterPro" id="IPR052345">
    <property type="entry name" value="Rad_response_metalloprotease"/>
</dbReference>
<dbReference type="SMART" id="SM00530">
    <property type="entry name" value="HTH_XRE"/>
    <property type="match status" value="1"/>
</dbReference>
<sequence>MLNIAEHLRSRQLTWETVAESAGISTARLHDVAGGADASLGEMRRIAKALRVPVSAVLEEASAEPIKLLFRQTMGQRTVDLSSSVEILAAQIQDALSIARDLPPNTGWLDAFRGMHVSLGSAERFADLFRSTFAGLGDTESFLTLPGVVESLNVHVLYARDASIEGVSAIVEGHAFIIVGARTFKPRTFFTIAHELGHLVAHHSRRDSGYVMLDGERDVGSIDHTPRRAEEQFADAFASSLVLPRHGVLQALAAIRKHFDASGPLGDVEILSLARFYGVSFEVAARRCEQLDLLPARGARALYQQLVDAFGNPERRADSLELAAREDFEIATSPSLLKAAGNRIRAGTLSLGRAAELLNVPASTLFAVNASPRE</sequence>
<dbReference type="Proteomes" id="UP000069001">
    <property type="component" value="Unassembled WGS sequence"/>
</dbReference>
<protein>
    <recommendedName>
        <fullName evidence="2">HTH cro/C1-type domain-containing protein</fullName>
    </recommendedName>
</protein>
<name>A0A118KDK7_BURCE</name>
<reference evidence="3 4" key="1">
    <citation type="submission" date="2015-11" db="EMBL/GenBank/DDBJ databases">
        <title>Expanding the genomic diversity of Burkholderia species for the development of highly accurate diagnostics.</title>
        <authorList>
            <person name="Sahl J."/>
            <person name="Keim P."/>
            <person name="Wagner D."/>
        </authorList>
    </citation>
    <scope>NUCLEOTIDE SEQUENCE [LARGE SCALE GENOMIC DNA]</scope>
    <source>
        <strain evidence="3 4">MSMB1302</strain>
    </source>
</reference>
<dbReference type="GO" id="GO:0003677">
    <property type="term" value="F:DNA binding"/>
    <property type="evidence" value="ECO:0007669"/>
    <property type="project" value="InterPro"/>
</dbReference>
<organism evidence="3 4">
    <name type="scientific">Burkholderia cepacia</name>
    <name type="common">Pseudomonas cepacia</name>
    <dbReference type="NCBI Taxonomy" id="292"/>
    <lineage>
        <taxon>Bacteria</taxon>
        <taxon>Pseudomonadati</taxon>
        <taxon>Pseudomonadota</taxon>
        <taxon>Betaproteobacteria</taxon>
        <taxon>Burkholderiales</taxon>
        <taxon>Burkholderiaceae</taxon>
        <taxon>Burkholderia</taxon>
        <taxon>Burkholderia cepacia complex</taxon>
    </lineage>
</organism>
<evidence type="ECO:0000256" key="1">
    <source>
        <dbReference type="ARBA" id="ARBA00007227"/>
    </source>
</evidence>
<dbReference type="EMBL" id="LOYH01000094">
    <property type="protein sequence ID" value="KVK74283.1"/>
    <property type="molecule type" value="Genomic_DNA"/>
</dbReference>
<dbReference type="CDD" id="cd00093">
    <property type="entry name" value="HTH_XRE"/>
    <property type="match status" value="1"/>
</dbReference>
<dbReference type="PANTHER" id="PTHR43236:SF1">
    <property type="entry name" value="BLL7220 PROTEIN"/>
    <property type="match status" value="1"/>
</dbReference>
<comment type="similarity">
    <text evidence="1">Belongs to the short-chain fatty acyl-CoA assimilation regulator (ScfR) family.</text>
</comment>
<gene>
    <name evidence="3" type="ORF">WS90_31245</name>
</gene>
<dbReference type="InterPro" id="IPR010982">
    <property type="entry name" value="Lambda_DNA-bd_dom_sf"/>
</dbReference>